<evidence type="ECO:0000256" key="2">
    <source>
        <dbReference type="SAM" id="MobiDB-lite"/>
    </source>
</evidence>
<comment type="similarity">
    <text evidence="1">Belongs to the enoyl-CoA hydratase/isomerase family.</text>
</comment>
<gene>
    <name evidence="3" type="ORF">HNQ70_003794</name>
</gene>
<dbReference type="EMBL" id="JACHGB010000008">
    <property type="protein sequence ID" value="MBB5273763.1"/>
    <property type="molecule type" value="Genomic_DNA"/>
</dbReference>
<dbReference type="Gene3D" id="3.90.226.10">
    <property type="entry name" value="2-enoyl-CoA Hydratase, Chain A, domain 1"/>
    <property type="match status" value="1"/>
</dbReference>
<dbReference type="SUPFAM" id="SSF52096">
    <property type="entry name" value="ClpP/crotonase"/>
    <property type="match status" value="1"/>
</dbReference>
<dbReference type="PANTHER" id="PTHR43459:SF1">
    <property type="entry name" value="EG:BACN32G11.4 PROTEIN"/>
    <property type="match status" value="1"/>
</dbReference>
<evidence type="ECO:0000256" key="1">
    <source>
        <dbReference type="RuleBase" id="RU003707"/>
    </source>
</evidence>
<dbReference type="PANTHER" id="PTHR43459">
    <property type="entry name" value="ENOYL-COA HYDRATASE"/>
    <property type="match status" value="1"/>
</dbReference>
<protein>
    <submittedName>
        <fullName evidence="3">Enoyl-CoA hydratase/carnithine racemase</fullName>
    </submittedName>
</protein>
<organism evidence="3 4">
    <name type="scientific">Quisquiliibacterium transsilvanicum</name>
    <dbReference type="NCBI Taxonomy" id="1549638"/>
    <lineage>
        <taxon>Bacteria</taxon>
        <taxon>Pseudomonadati</taxon>
        <taxon>Pseudomonadota</taxon>
        <taxon>Betaproteobacteria</taxon>
        <taxon>Burkholderiales</taxon>
        <taxon>Burkholderiaceae</taxon>
        <taxon>Quisquiliibacterium</taxon>
    </lineage>
</organism>
<dbReference type="InterPro" id="IPR029045">
    <property type="entry name" value="ClpP/crotonase-like_dom_sf"/>
</dbReference>
<evidence type="ECO:0000313" key="3">
    <source>
        <dbReference type="EMBL" id="MBB5273763.1"/>
    </source>
</evidence>
<accession>A0A7W8MAB3</accession>
<dbReference type="CDD" id="cd06558">
    <property type="entry name" value="crotonase-like"/>
    <property type="match status" value="1"/>
</dbReference>
<proteinExistence type="inferred from homology"/>
<name>A0A7W8MAB3_9BURK</name>
<evidence type="ECO:0000313" key="4">
    <source>
        <dbReference type="Proteomes" id="UP000532440"/>
    </source>
</evidence>
<dbReference type="GO" id="GO:0003824">
    <property type="term" value="F:catalytic activity"/>
    <property type="evidence" value="ECO:0007669"/>
    <property type="project" value="InterPro"/>
</dbReference>
<dbReference type="InterPro" id="IPR001753">
    <property type="entry name" value="Enoyl-CoA_hydra/iso"/>
</dbReference>
<feature type="region of interest" description="Disordered" evidence="2">
    <location>
        <begin position="225"/>
        <end position="262"/>
    </location>
</feature>
<dbReference type="InterPro" id="IPR018376">
    <property type="entry name" value="Enoyl-CoA_hyd/isom_CS"/>
</dbReference>
<dbReference type="RefSeq" id="WP_183970626.1">
    <property type="nucleotide sequence ID" value="NZ_BAABEW010000013.1"/>
</dbReference>
<comment type="caution">
    <text evidence="3">The sequence shown here is derived from an EMBL/GenBank/DDBJ whole genome shotgun (WGS) entry which is preliminary data.</text>
</comment>
<reference evidence="3 4" key="1">
    <citation type="submission" date="2020-08" db="EMBL/GenBank/DDBJ databases">
        <title>Genomic Encyclopedia of Type Strains, Phase IV (KMG-IV): sequencing the most valuable type-strain genomes for metagenomic binning, comparative biology and taxonomic classification.</title>
        <authorList>
            <person name="Goeker M."/>
        </authorList>
    </citation>
    <scope>NUCLEOTIDE SEQUENCE [LARGE SCALE GENOMIC DNA]</scope>
    <source>
        <strain evidence="3 4">DSM 29781</strain>
    </source>
</reference>
<sequence length="262" mass="28884">MFKDRYGDVAASMQDHVVTLEIQRPPHNFFDHALIRDIADALRDIDETPEARVTMLCAQGKSFCAGANFAPGQSSVLDSSSPRGRNPLYEEAVRLFSNKKPVIAVVQGPAIGGGLGLAVFADFRFASPEARFAANFVKLGIHPGFGLTYTLPRLMGEQRAAEMFMTGDRIDGETAHRWGLVDRLVPGEQLRDEAFKFARSIAVNAPLAVQSTRLTLRREMAARVEAQTDREGAEQSWLARTEDHKEGVRSVGAREPGRFNAR</sequence>
<dbReference type="Pfam" id="PF00378">
    <property type="entry name" value="ECH_1"/>
    <property type="match status" value="1"/>
</dbReference>
<keyword evidence="4" id="KW-1185">Reference proteome</keyword>
<dbReference type="PROSITE" id="PS00166">
    <property type="entry name" value="ENOYL_COA_HYDRATASE"/>
    <property type="match status" value="1"/>
</dbReference>
<dbReference type="AlphaFoldDB" id="A0A7W8MAB3"/>
<dbReference type="Proteomes" id="UP000532440">
    <property type="component" value="Unassembled WGS sequence"/>
</dbReference>